<evidence type="ECO:0000256" key="2">
    <source>
        <dbReference type="ARBA" id="ARBA00022801"/>
    </source>
</evidence>
<dbReference type="GO" id="GO:0008270">
    <property type="term" value="F:zinc ion binding"/>
    <property type="evidence" value="ECO:0007669"/>
    <property type="project" value="InterPro"/>
</dbReference>
<name>A0A382KZD2_9ZZZZ</name>
<gene>
    <name evidence="3" type="ORF">METZ01_LOCUS282978</name>
</gene>
<dbReference type="PANTHER" id="PTHR10819:SF3">
    <property type="entry name" value="PHOSPHOTRIESTERASE-RELATED PROTEIN"/>
    <property type="match status" value="1"/>
</dbReference>
<reference evidence="3" key="1">
    <citation type="submission" date="2018-05" db="EMBL/GenBank/DDBJ databases">
        <authorList>
            <person name="Lanie J.A."/>
            <person name="Ng W.-L."/>
            <person name="Kazmierczak K.M."/>
            <person name="Andrzejewski T.M."/>
            <person name="Davidsen T.M."/>
            <person name="Wayne K.J."/>
            <person name="Tettelin H."/>
            <person name="Glass J.I."/>
            <person name="Rusch D."/>
            <person name="Podicherti R."/>
            <person name="Tsui H.-C.T."/>
            <person name="Winkler M.E."/>
        </authorList>
    </citation>
    <scope>NUCLEOTIDE SEQUENCE</scope>
</reference>
<dbReference type="PANTHER" id="PTHR10819">
    <property type="entry name" value="PHOSPHOTRIESTERASE-RELATED"/>
    <property type="match status" value="1"/>
</dbReference>
<accession>A0A382KZD2</accession>
<keyword evidence="2" id="KW-0378">Hydrolase</keyword>
<dbReference type="Gene3D" id="3.20.20.140">
    <property type="entry name" value="Metal-dependent hydrolases"/>
    <property type="match status" value="1"/>
</dbReference>
<dbReference type="Pfam" id="PF02126">
    <property type="entry name" value="PTE"/>
    <property type="match status" value="1"/>
</dbReference>
<feature type="non-terminal residue" evidence="3">
    <location>
        <position position="1"/>
    </location>
</feature>
<dbReference type="InterPro" id="IPR001559">
    <property type="entry name" value="Phosphotriesterase"/>
</dbReference>
<keyword evidence="1" id="KW-0479">Metal-binding</keyword>
<dbReference type="SUPFAM" id="SSF51556">
    <property type="entry name" value="Metallo-dependent hydrolases"/>
    <property type="match status" value="1"/>
</dbReference>
<dbReference type="GO" id="GO:0016787">
    <property type="term" value="F:hydrolase activity"/>
    <property type="evidence" value="ECO:0007669"/>
    <property type="project" value="UniProtKB-KW"/>
</dbReference>
<dbReference type="EMBL" id="UINC01083940">
    <property type="protein sequence ID" value="SVC30124.1"/>
    <property type="molecule type" value="Genomic_DNA"/>
</dbReference>
<dbReference type="InterPro" id="IPR032466">
    <property type="entry name" value="Metal_Hydrolase"/>
</dbReference>
<dbReference type="AlphaFoldDB" id="A0A382KZD2"/>
<evidence type="ECO:0000256" key="1">
    <source>
        <dbReference type="ARBA" id="ARBA00022723"/>
    </source>
</evidence>
<proteinExistence type="predicted"/>
<evidence type="ECO:0008006" key="4">
    <source>
        <dbReference type="Google" id="ProtNLM"/>
    </source>
</evidence>
<sequence length="83" mass="9375">LIDMPSDAKRIADILWLANEGYSSKILIAHDVCTKVQTLKYGGWGFSYILSFIVPRMLQRGYNQDLINKILISNPSQALAFTK</sequence>
<evidence type="ECO:0000313" key="3">
    <source>
        <dbReference type="EMBL" id="SVC30124.1"/>
    </source>
</evidence>
<protein>
    <recommendedName>
        <fullName evidence="4">Phosphotriesterase-related protein</fullName>
    </recommendedName>
</protein>
<dbReference type="PROSITE" id="PS51347">
    <property type="entry name" value="PHOSPHOTRIESTERASE_2"/>
    <property type="match status" value="1"/>
</dbReference>
<organism evidence="3">
    <name type="scientific">marine metagenome</name>
    <dbReference type="NCBI Taxonomy" id="408172"/>
    <lineage>
        <taxon>unclassified sequences</taxon>
        <taxon>metagenomes</taxon>
        <taxon>ecological metagenomes</taxon>
    </lineage>
</organism>